<dbReference type="SUPFAM" id="SSF56925">
    <property type="entry name" value="OMPA-like"/>
    <property type="match status" value="1"/>
</dbReference>
<comment type="caution">
    <text evidence="2">The sequence shown here is derived from an EMBL/GenBank/DDBJ whole genome shotgun (WGS) entry which is preliminary data.</text>
</comment>
<dbReference type="EMBL" id="JAJTND010000005">
    <property type="protein sequence ID" value="MCE3533558.1"/>
    <property type="molecule type" value="Genomic_DNA"/>
</dbReference>
<gene>
    <name evidence="2" type="ORF">LXO92_14380</name>
</gene>
<dbReference type="Proteomes" id="UP001320170">
    <property type="component" value="Unassembled WGS sequence"/>
</dbReference>
<feature type="signal peptide" evidence="1">
    <location>
        <begin position="1"/>
        <end position="22"/>
    </location>
</feature>
<feature type="chain" id="PRO_5046230452" evidence="1">
    <location>
        <begin position="23"/>
        <end position="248"/>
    </location>
</feature>
<evidence type="ECO:0000256" key="1">
    <source>
        <dbReference type="SAM" id="SignalP"/>
    </source>
</evidence>
<proteinExistence type="predicted"/>
<reference evidence="2 3" key="1">
    <citation type="journal article" date="2024" name="Pathogens">
        <title>Characterization of a Novel Species of Legionella Isolated from a Healthcare Facility: Legionella resiliens sp. nov.</title>
        <authorList>
            <person name="Cristino S."/>
            <person name="Pascale M.R."/>
            <person name="Marino F."/>
            <person name="Derelitto C."/>
            <person name="Salaris S."/>
            <person name="Orsini M."/>
            <person name="Squarzoni S."/>
            <person name="Grottola A."/>
            <person name="Girolamini L."/>
        </authorList>
    </citation>
    <scope>NUCLEOTIDE SEQUENCE [LARGE SCALE GENOMIC DNA]</scope>
    <source>
        <strain evidence="2 3">8cVS16</strain>
    </source>
</reference>
<organism evidence="2 3">
    <name type="scientific">Legionella resiliens</name>
    <dbReference type="NCBI Taxonomy" id="2905958"/>
    <lineage>
        <taxon>Bacteria</taxon>
        <taxon>Pseudomonadati</taxon>
        <taxon>Pseudomonadota</taxon>
        <taxon>Gammaproteobacteria</taxon>
        <taxon>Legionellales</taxon>
        <taxon>Legionellaceae</taxon>
        <taxon>Legionella</taxon>
    </lineage>
</organism>
<name>A0ABS8X471_9GAMM</name>
<keyword evidence="1" id="KW-0732">Signal</keyword>
<dbReference type="InterPro" id="IPR011250">
    <property type="entry name" value="OMP/PagP_B-barrel"/>
</dbReference>
<dbReference type="Gene3D" id="2.40.160.20">
    <property type="match status" value="1"/>
</dbReference>
<protein>
    <submittedName>
        <fullName evidence="2">Porin family protein</fullName>
    </submittedName>
</protein>
<evidence type="ECO:0000313" key="2">
    <source>
        <dbReference type="EMBL" id="MCE3533558.1"/>
    </source>
</evidence>
<sequence length="248" mass="27091">MRKQPYLLVILASVLSNSSVIAGVMGEAVPHFNYVAALSIGPVWQSEGDAQTFFLAPGIEKTYTENNSTNTLADFEVFLGLQRSLTATFLGQLGVAVAATTNANFSGDIWDDASPEFDNYTYNYKIQHTHIALKGKLLANWGFIVMPWVSSSVGVGFNDAHSFSNTPKIFEALPNPDFTSHTQTTLTYTVSAGIQKVLNQNWQVGLGYEFADWGKSKLGRASGQTMGNGLEQNHLYTNGVLFNLTYLV</sequence>
<dbReference type="RefSeq" id="WP_232891213.1">
    <property type="nucleotide sequence ID" value="NZ_JAJSPM010000009.1"/>
</dbReference>
<accession>A0ABS8X471</accession>
<evidence type="ECO:0000313" key="3">
    <source>
        <dbReference type="Proteomes" id="UP001320170"/>
    </source>
</evidence>
<keyword evidence="3" id="KW-1185">Reference proteome</keyword>